<gene>
    <name evidence="2" type="ORF">GCM10022288_22230</name>
</gene>
<proteinExistence type="predicted"/>
<dbReference type="NCBIfam" id="NF033537">
    <property type="entry name" value="lasso_biosyn_B2"/>
    <property type="match status" value="1"/>
</dbReference>
<organism evidence="2 3">
    <name type="scientific">Gryllotalpicola kribbensis</name>
    <dbReference type="NCBI Taxonomy" id="993084"/>
    <lineage>
        <taxon>Bacteria</taxon>
        <taxon>Bacillati</taxon>
        <taxon>Actinomycetota</taxon>
        <taxon>Actinomycetes</taxon>
        <taxon>Micrococcales</taxon>
        <taxon>Microbacteriaceae</taxon>
        <taxon>Gryllotalpicola</taxon>
    </lineage>
</organism>
<dbReference type="InterPro" id="IPR053521">
    <property type="entry name" value="McjB-like"/>
</dbReference>
<protein>
    <recommendedName>
        <fullName evidence="1">Microcin J25-processing protein McjB C-terminal domain-containing protein</fullName>
    </recommendedName>
</protein>
<comment type="caution">
    <text evidence="2">The sequence shown here is derived from an EMBL/GenBank/DDBJ whole genome shotgun (WGS) entry which is preliminary data.</text>
</comment>
<evidence type="ECO:0000313" key="2">
    <source>
        <dbReference type="EMBL" id="GAA4191435.1"/>
    </source>
</evidence>
<evidence type="ECO:0000313" key="3">
    <source>
        <dbReference type="Proteomes" id="UP001500213"/>
    </source>
</evidence>
<keyword evidence="3" id="KW-1185">Reference proteome</keyword>
<dbReference type="Proteomes" id="UP001500213">
    <property type="component" value="Unassembled WGS sequence"/>
</dbReference>
<feature type="domain" description="Microcin J25-processing protein McjB C-terminal" evidence="1">
    <location>
        <begin position="53"/>
        <end position="143"/>
    </location>
</feature>
<dbReference type="RefSeq" id="WP_344776845.1">
    <property type="nucleotide sequence ID" value="NZ_BAABBX010000015.1"/>
</dbReference>
<reference evidence="3" key="1">
    <citation type="journal article" date="2019" name="Int. J. Syst. Evol. Microbiol.">
        <title>The Global Catalogue of Microorganisms (GCM) 10K type strain sequencing project: providing services to taxonomists for standard genome sequencing and annotation.</title>
        <authorList>
            <consortium name="The Broad Institute Genomics Platform"/>
            <consortium name="The Broad Institute Genome Sequencing Center for Infectious Disease"/>
            <person name="Wu L."/>
            <person name="Ma J."/>
        </authorList>
    </citation>
    <scope>NUCLEOTIDE SEQUENCE [LARGE SCALE GENOMIC DNA]</scope>
    <source>
        <strain evidence="3">JCM 17593</strain>
    </source>
</reference>
<dbReference type="EMBL" id="BAABBX010000015">
    <property type="protein sequence ID" value="GAA4191435.1"/>
    <property type="molecule type" value="Genomic_DNA"/>
</dbReference>
<sequence length="151" mass="16574">MSTRPRLRRVAALGPHGWGRIARTAVVARRIERSLRRETLDATARRFGAVLAFEPPREADALPALSAAERGELALAARVLQHRPFNGTCLRRALVFADILRDRAPVLRVGVAKDGGEVTAHAWVELDGVSLDPMALERFTVLRAPELEAAK</sequence>
<accession>A0ABP8AVJ5</accession>
<dbReference type="Pfam" id="PF13471">
    <property type="entry name" value="Transglut_core3"/>
    <property type="match status" value="1"/>
</dbReference>
<name>A0ABP8AVJ5_9MICO</name>
<evidence type="ECO:0000259" key="1">
    <source>
        <dbReference type="Pfam" id="PF13471"/>
    </source>
</evidence>
<dbReference type="InterPro" id="IPR032708">
    <property type="entry name" value="McjB_C"/>
</dbReference>